<accession>A0A6N3F9N2</accession>
<sequence length="75" mass="8422">MKNRSVFSIAAEMLALISQLGIIVLVCIFGCFFVGKFIDSKFNTDPIFTIIFLVLGVASGFNSVYRYLRKYTKGK</sequence>
<evidence type="ECO:0000313" key="2">
    <source>
        <dbReference type="EMBL" id="MCB5447006.1"/>
    </source>
</evidence>
<dbReference type="EMBL" id="CACRUE010000040">
    <property type="protein sequence ID" value="VYU48784.1"/>
    <property type="molecule type" value="Genomic_DNA"/>
</dbReference>
<feature type="transmembrane region" description="Helical" evidence="1">
    <location>
        <begin position="12"/>
        <end position="35"/>
    </location>
</feature>
<feature type="transmembrane region" description="Helical" evidence="1">
    <location>
        <begin position="47"/>
        <end position="68"/>
    </location>
</feature>
<dbReference type="InterPro" id="IPR032820">
    <property type="entry name" value="ATPase_put"/>
</dbReference>
<keyword evidence="1" id="KW-0812">Transmembrane</keyword>
<keyword evidence="1" id="KW-0472">Membrane</keyword>
<dbReference type="GeneID" id="89563490"/>
<evidence type="ECO:0000256" key="1">
    <source>
        <dbReference type="SAM" id="Phobius"/>
    </source>
</evidence>
<gene>
    <name evidence="3" type="ORF">IBLFYP30_02873</name>
    <name evidence="2" type="ORF">LIP50_12445</name>
</gene>
<organism evidence="3">
    <name type="scientific">Intestinibacter bartlettii</name>
    <dbReference type="NCBI Taxonomy" id="261299"/>
    <lineage>
        <taxon>Bacteria</taxon>
        <taxon>Bacillati</taxon>
        <taxon>Bacillota</taxon>
        <taxon>Clostridia</taxon>
        <taxon>Peptostreptococcales</taxon>
        <taxon>Peptostreptococcaceae</taxon>
        <taxon>Intestinibacter</taxon>
    </lineage>
</organism>
<keyword evidence="1" id="KW-1133">Transmembrane helix</keyword>
<dbReference type="AlphaFoldDB" id="A0A6N3F9N2"/>
<keyword evidence="4" id="KW-1185">Reference proteome</keyword>
<reference evidence="3" key="1">
    <citation type="submission" date="2019-11" db="EMBL/GenBank/DDBJ databases">
        <authorList>
            <person name="Feng L."/>
        </authorList>
    </citation>
    <scope>NUCLEOTIDE SEQUENCE</scope>
    <source>
        <strain evidence="3">IbartlettiiLFYP30</strain>
    </source>
</reference>
<dbReference type="Proteomes" id="UP001299409">
    <property type="component" value="Unassembled WGS sequence"/>
</dbReference>
<protein>
    <submittedName>
        <fullName evidence="2">AtpZ/AtpI family protein</fullName>
    </submittedName>
    <submittedName>
        <fullName evidence="3">F0F1-ATPase subunit (ATPase_gene1)</fullName>
    </submittedName>
</protein>
<evidence type="ECO:0000313" key="4">
    <source>
        <dbReference type="Proteomes" id="UP001299409"/>
    </source>
</evidence>
<name>A0A6N3F9N2_9FIRM</name>
<dbReference type="Pfam" id="PF09527">
    <property type="entry name" value="ATPase_gene1"/>
    <property type="match status" value="1"/>
</dbReference>
<reference evidence="2 4" key="2">
    <citation type="submission" date="2021-10" db="EMBL/GenBank/DDBJ databases">
        <title>Collection of gut derived symbiotic bacterial strains cultured from healthy donors.</title>
        <authorList>
            <person name="Lin H."/>
            <person name="Littmann E."/>
            <person name="Claire K."/>
            <person name="Pamer E."/>
        </authorList>
    </citation>
    <scope>NUCLEOTIDE SEQUENCE [LARGE SCALE GENOMIC DNA]</scope>
    <source>
        <strain evidence="2 4">MSK.17.68</strain>
    </source>
</reference>
<dbReference type="RefSeq" id="WP_007287635.1">
    <property type="nucleotide sequence ID" value="NZ_BAABXU010000001.1"/>
</dbReference>
<dbReference type="EMBL" id="JAJBMB010000015">
    <property type="protein sequence ID" value="MCB5447006.1"/>
    <property type="molecule type" value="Genomic_DNA"/>
</dbReference>
<proteinExistence type="predicted"/>
<evidence type="ECO:0000313" key="3">
    <source>
        <dbReference type="EMBL" id="VYU48784.1"/>
    </source>
</evidence>